<proteinExistence type="inferred from homology"/>
<feature type="transmembrane region" description="Helical" evidence="7">
    <location>
        <begin position="92"/>
        <end position="113"/>
    </location>
</feature>
<dbReference type="RefSeq" id="WP_394821729.1">
    <property type="nucleotide sequence ID" value="NZ_CP089984.1"/>
</dbReference>
<evidence type="ECO:0000256" key="3">
    <source>
        <dbReference type="ARBA" id="ARBA00022692"/>
    </source>
</evidence>
<dbReference type="SUPFAM" id="SSF103481">
    <property type="entry name" value="Multidrug resistance efflux transporter EmrE"/>
    <property type="match status" value="2"/>
</dbReference>
<dbReference type="Proteomes" id="UP001370348">
    <property type="component" value="Chromosome"/>
</dbReference>
<evidence type="ECO:0000256" key="4">
    <source>
        <dbReference type="ARBA" id="ARBA00022989"/>
    </source>
</evidence>
<dbReference type="InterPro" id="IPR050638">
    <property type="entry name" value="AA-Vitamin_Transporters"/>
</dbReference>
<feature type="transmembrane region" description="Helical" evidence="7">
    <location>
        <begin position="66"/>
        <end position="86"/>
    </location>
</feature>
<evidence type="ECO:0000256" key="5">
    <source>
        <dbReference type="ARBA" id="ARBA00023136"/>
    </source>
</evidence>
<feature type="domain" description="EamA" evidence="8">
    <location>
        <begin position="8"/>
        <end position="135"/>
    </location>
</feature>
<evidence type="ECO:0000256" key="1">
    <source>
        <dbReference type="ARBA" id="ARBA00004141"/>
    </source>
</evidence>
<evidence type="ECO:0000259" key="8">
    <source>
        <dbReference type="Pfam" id="PF00892"/>
    </source>
</evidence>
<feature type="transmembrane region" description="Helical" evidence="7">
    <location>
        <begin position="238"/>
        <end position="257"/>
    </location>
</feature>
<feature type="transmembrane region" description="Helical" evidence="7">
    <location>
        <begin position="144"/>
        <end position="164"/>
    </location>
</feature>
<feature type="transmembrane region" description="Helical" evidence="7">
    <location>
        <begin position="120"/>
        <end position="138"/>
    </location>
</feature>
<feature type="transmembrane region" description="Helical" evidence="7">
    <location>
        <begin position="171"/>
        <end position="193"/>
    </location>
</feature>
<organism evidence="9 10">
    <name type="scientific">Pendulispora albinea</name>
    <dbReference type="NCBI Taxonomy" id="2741071"/>
    <lineage>
        <taxon>Bacteria</taxon>
        <taxon>Pseudomonadati</taxon>
        <taxon>Myxococcota</taxon>
        <taxon>Myxococcia</taxon>
        <taxon>Myxococcales</taxon>
        <taxon>Sorangiineae</taxon>
        <taxon>Pendulisporaceae</taxon>
        <taxon>Pendulispora</taxon>
    </lineage>
</organism>
<keyword evidence="5 7" id="KW-0472">Membrane</keyword>
<evidence type="ECO:0000313" key="9">
    <source>
        <dbReference type="EMBL" id="WXB12110.1"/>
    </source>
</evidence>
<evidence type="ECO:0000256" key="2">
    <source>
        <dbReference type="ARBA" id="ARBA00007362"/>
    </source>
</evidence>
<keyword evidence="10" id="KW-1185">Reference proteome</keyword>
<sequence length="315" mass="31944">MLSNRLRTILVTALAPMIWGSTYLATTELLPPGRPLLAAVVRALPAGLVLVALTRRLPQGIWWWRALVLGALNIGAFFALLFVAAYRLPGGIAATVGSLQPLIVAGLAWGLLGQRVSLRTALAGISGVAGVSLLVLRANARLDAVGIAAAAGGAVVMASGIVLSKRWTSPAPVLATTGWQLVAGGLLLLPIALLVEGPPPATLSLANVVGYGYLGILGCAVAYALWFRGIRLLPPTDVTFLGLLSPVVATALGWLVLGQELTASQAVGALVVLASLVAAQLRTDRSAAPGPSSPSNASEGAPAPSSNGSSRTAST</sequence>
<dbReference type="Pfam" id="PF00892">
    <property type="entry name" value="EamA"/>
    <property type="match status" value="2"/>
</dbReference>
<protein>
    <submittedName>
        <fullName evidence="9">EamA family transporter</fullName>
    </submittedName>
</protein>
<feature type="transmembrane region" description="Helical" evidence="7">
    <location>
        <begin position="205"/>
        <end position="226"/>
    </location>
</feature>
<dbReference type="InterPro" id="IPR000620">
    <property type="entry name" value="EamA_dom"/>
</dbReference>
<accession>A0ABZ2LMX7</accession>
<reference evidence="9 10" key="1">
    <citation type="submission" date="2021-12" db="EMBL/GenBank/DDBJ databases">
        <title>Discovery of the Pendulisporaceae a myxobacterial family with distinct sporulation behavior and unique specialized metabolism.</title>
        <authorList>
            <person name="Garcia R."/>
            <person name="Popoff A."/>
            <person name="Bader C.D."/>
            <person name="Loehr J."/>
            <person name="Walesch S."/>
            <person name="Walt C."/>
            <person name="Boldt J."/>
            <person name="Bunk B."/>
            <person name="Haeckl F.J.F.P.J."/>
            <person name="Gunesch A.P."/>
            <person name="Birkelbach J."/>
            <person name="Nuebel U."/>
            <person name="Pietschmann T."/>
            <person name="Bach T."/>
            <person name="Mueller R."/>
        </authorList>
    </citation>
    <scope>NUCLEOTIDE SEQUENCE [LARGE SCALE GENOMIC DNA]</scope>
    <source>
        <strain evidence="9 10">MSr11954</strain>
    </source>
</reference>
<dbReference type="PANTHER" id="PTHR32322">
    <property type="entry name" value="INNER MEMBRANE TRANSPORTER"/>
    <property type="match status" value="1"/>
</dbReference>
<keyword evidence="3 7" id="KW-0812">Transmembrane</keyword>
<feature type="domain" description="EamA" evidence="8">
    <location>
        <begin position="146"/>
        <end position="277"/>
    </location>
</feature>
<evidence type="ECO:0000313" key="10">
    <source>
        <dbReference type="Proteomes" id="UP001370348"/>
    </source>
</evidence>
<evidence type="ECO:0000256" key="6">
    <source>
        <dbReference type="SAM" id="MobiDB-lite"/>
    </source>
</evidence>
<feature type="transmembrane region" description="Helical" evidence="7">
    <location>
        <begin position="263"/>
        <end position="281"/>
    </location>
</feature>
<evidence type="ECO:0000256" key="7">
    <source>
        <dbReference type="SAM" id="Phobius"/>
    </source>
</evidence>
<keyword evidence="4 7" id="KW-1133">Transmembrane helix</keyword>
<comment type="subcellular location">
    <subcellularLocation>
        <location evidence="1">Membrane</location>
        <topology evidence="1">Multi-pass membrane protein</topology>
    </subcellularLocation>
</comment>
<feature type="transmembrane region" description="Helical" evidence="7">
    <location>
        <begin position="36"/>
        <end position="54"/>
    </location>
</feature>
<dbReference type="InterPro" id="IPR037185">
    <property type="entry name" value="EmrE-like"/>
</dbReference>
<dbReference type="PANTHER" id="PTHR32322:SF2">
    <property type="entry name" value="EAMA DOMAIN-CONTAINING PROTEIN"/>
    <property type="match status" value="1"/>
</dbReference>
<gene>
    <name evidence="9" type="ORF">LZC94_30185</name>
</gene>
<feature type="region of interest" description="Disordered" evidence="6">
    <location>
        <begin position="285"/>
        <end position="315"/>
    </location>
</feature>
<dbReference type="EMBL" id="CP089984">
    <property type="protein sequence ID" value="WXB12110.1"/>
    <property type="molecule type" value="Genomic_DNA"/>
</dbReference>
<comment type="similarity">
    <text evidence="2">Belongs to the EamA transporter family.</text>
</comment>
<name>A0ABZ2LMX7_9BACT</name>